<dbReference type="InterPro" id="IPR000683">
    <property type="entry name" value="Gfo/Idh/MocA-like_OxRdtase_N"/>
</dbReference>
<dbReference type="SUPFAM" id="SSF51735">
    <property type="entry name" value="NAD(P)-binding Rossmann-fold domains"/>
    <property type="match status" value="1"/>
</dbReference>
<evidence type="ECO:0000259" key="3">
    <source>
        <dbReference type="Pfam" id="PF19051"/>
    </source>
</evidence>
<comment type="caution">
    <text evidence="4">The sequence shown here is derived from an EMBL/GenBank/DDBJ whole genome shotgun (WGS) entry which is preliminary data.</text>
</comment>
<dbReference type="RefSeq" id="WP_164032507.1">
    <property type="nucleotide sequence ID" value="NZ_JAABOQ010000004.1"/>
</dbReference>
<gene>
    <name evidence="4" type="ORF">GWK10_11490</name>
</gene>
<accession>A0A6M0CIR3</accession>
<protein>
    <submittedName>
        <fullName evidence="4">Gfo/Idh/MocA family oxidoreductase</fullName>
    </submittedName>
</protein>
<dbReference type="PANTHER" id="PTHR43818">
    <property type="entry name" value="BCDNA.GH03377"/>
    <property type="match status" value="1"/>
</dbReference>
<dbReference type="Pfam" id="PF01408">
    <property type="entry name" value="GFO_IDH_MocA"/>
    <property type="match status" value="1"/>
</dbReference>
<evidence type="ECO:0000256" key="1">
    <source>
        <dbReference type="SAM" id="MobiDB-lite"/>
    </source>
</evidence>
<evidence type="ECO:0000313" key="5">
    <source>
        <dbReference type="Proteomes" id="UP000474296"/>
    </source>
</evidence>
<dbReference type="Proteomes" id="UP000474296">
    <property type="component" value="Unassembled WGS sequence"/>
</dbReference>
<dbReference type="Pfam" id="PF19051">
    <property type="entry name" value="GFO_IDH_MocA_C2"/>
    <property type="match status" value="1"/>
</dbReference>
<organism evidence="4 5">
    <name type="scientific">Spongiivirga citrea</name>
    <dbReference type="NCBI Taxonomy" id="1481457"/>
    <lineage>
        <taxon>Bacteria</taxon>
        <taxon>Pseudomonadati</taxon>
        <taxon>Bacteroidota</taxon>
        <taxon>Flavobacteriia</taxon>
        <taxon>Flavobacteriales</taxon>
        <taxon>Flavobacteriaceae</taxon>
        <taxon>Spongiivirga</taxon>
    </lineage>
</organism>
<proteinExistence type="predicted"/>
<sequence>MEKSKKTTNSDESKNIGIQGHSRRKFLQNTTIALAGISLVPRHVLGRGFLAPSDKINLGIIGLGKQGNILANKFISNTNSQIVAGSDVWLSKGVFFKNNVEQLYAKKRNVSSYSAITNYLNYQELIDREDIDAVIVATPDHWHAKQSIDAMNADKDVFCEKPLTNTIADGRDMLRAAKRNKSIVQVGSMQRSWKRFQTAQKIVSSGKLGEIKKVLVNVGGPARAFDLPAQTTPKGIDWNLWCGPARLVTYHERIAPEIVDFYPDWRLFKEFGGGKLTDWGAHMFDVAQWCLGMDHSGPTTFIPPTEKDASRGLKMIYENGIELFHEDFGRGNAVRFIGTEGTLDVSRGFLESTPASIVLSMPGADKENAFKDQGNHYQNWLTCIKTREKPISSIETGHKTATLCNAANIAYELKRPLQWNPDKEKFKGDREANKLRKVRKRKYLN</sequence>
<keyword evidence="5" id="KW-1185">Reference proteome</keyword>
<name>A0A6M0CIR3_9FLAO</name>
<dbReference type="GO" id="GO:0000166">
    <property type="term" value="F:nucleotide binding"/>
    <property type="evidence" value="ECO:0007669"/>
    <property type="project" value="InterPro"/>
</dbReference>
<dbReference type="AlphaFoldDB" id="A0A6M0CIR3"/>
<feature type="domain" description="Gfo/Idh/MocA-like oxidoreductase N-terminal" evidence="2">
    <location>
        <begin position="56"/>
        <end position="187"/>
    </location>
</feature>
<dbReference type="InterPro" id="IPR036291">
    <property type="entry name" value="NAD(P)-bd_dom_sf"/>
</dbReference>
<dbReference type="InterPro" id="IPR043906">
    <property type="entry name" value="Gfo/Idh/MocA_OxRdtase_bact_C"/>
</dbReference>
<dbReference type="EMBL" id="JAABOQ010000004">
    <property type="protein sequence ID" value="NER17838.1"/>
    <property type="molecule type" value="Genomic_DNA"/>
</dbReference>
<dbReference type="Gene3D" id="3.30.360.10">
    <property type="entry name" value="Dihydrodipicolinate Reductase, domain 2"/>
    <property type="match status" value="1"/>
</dbReference>
<dbReference type="InterPro" id="IPR050463">
    <property type="entry name" value="Gfo/Idh/MocA_oxidrdct_glycsds"/>
</dbReference>
<feature type="domain" description="Gfo/Idh/MocA-like oxidoreductase bacterial type C-terminal" evidence="3">
    <location>
        <begin position="201"/>
        <end position="441"/>
    </location>
</feature>
<dbReference type="Gene3D" id="3.40.50.720">
    <property type="entry name" value="NAD(P)-binding Rossmann-like Domain"/>
    <property type="match status" value="1"/>
</dbReference>
<reference evidence="4 5" key="1">
    <citation type="submission" date="2020-01" db="EMBL/GenBank/DDBJ databases">
        <title>Spongiivirga citrea KCTC 32990T.</title>
        <authorList>
            <person name="Wang G."/>
        </authorList>
    </citation>
    <scope>NUCLEOTIDE SEQUENCE [LARGE SCALE GENOMIC DNA]</scope>
    <source>
        <strain evidence="4 5">KCTC 32990</strain>
    </source>
</reference>
<feature type="region of interest" description="Disordered" evidence="1">
    <location>
        <begin position="1"/>
        <end position="20"/>
    </location>
</feature>
<evidence type="ECO:0000313" key="4">
    <source>
        <dbReference type="EMBL" id="NER17838.1"/>
    </source>
</evidence>
<feature type="compositionally biased region" description="Basic and acidic residues" evidence="1">
    <location>
        <begin position="1"/>
        <end position="14"/>
    </location>
</feature>
<evidence type="ECO:0000259" key="2">
    <source>
        <dbReference type="Pfam" id="PF01408"/>
    </source>
</evidence>
<dbReference type="SUPFAM" id="SSF55347">
    <property type="entry name" value="Glyceraldehyde-3-phosphate dehydrogenase-like, C-terminal domain"/>
    <property type="match status" value="1"/>
</dbReference>
<dbReference type="PANTHER" id="PTHR43818:SF5">
    <property type="entry name" value="OXIDOREDUCTASE FAMILY PROTEIN"/>
    <property type="match status" value="1"/>
</dbReference>